<dbReference type="RefSeq" id="WP_052880999.1">
    <property type="nucleotide sequence ID" value="NZ_CP010904.1"/>
</dbReference>
<keyword evidence="4" id="KW-1185">Reference proteome</keyword>
<proteinExistence type="predicted"/>
<evidence type="ECO:0000259" key="2">
    <source>
        <dbReference type="Pfam" id="PF17131"/>
    </source>
</evidence>
<dbReference type="InterPro" id="IPR033399">
    <property type="entry name" value="TP_0789-like"/>
</dbReference>
<dbReference type="KEGG" id="vbl:L21SP4_00303"/>
<dbReference type="PATRIC" id="fig|1609981.3.peg.318"/>
<evidence type="ECO:0000256" key="1">
    <source>
        <dbReference type="SAM" id="SignalP"/>
    </source>
</evidence>
<gene>
    <name evidence="3" type="ORF">L21SP4_00303</name>
</gene>
<name>A0A0G3EHD6_9BACT</name>
<dbReference type="STRING" id="1307763.L21SP4_00303"/>
<feature type="domain" description="Uncharacterized protein TP-0789" evidence="2">
    <location>
        <begin position="84"/>
        <end position="266"/>
    </location>
</feature>
<dbReference type="OrthoDB" id="9803781at2"/>
<dbReference type="Pfam" id="PF17131">
    <property type="entry name" value="LolA_like"/>
    <property type="match status" value="1"/>
</dbReference>
<dbReference type="CDD" id="cd16329">
    <property type="entry name" value="LolA_like"/>
    <property type="match status" value="1"/>
</dbReference>
<feature type="chain" id="PRO_5005183990" description="Uncharacterized protein TP-0789 domain-containing protein" evidence="1">
    <location>
        <begin position="21"/>
        <end position="273"/>
    </location>
</feature>
<keyword evidence="1" id="KW-0732">Signal</keyword>
<reference evidence="4" key="1">
    <citation type="submission" date="2015-02" db="EMBL/GenBank/DDBJ databases">
        <title>Description and complete genome sequence of the first cultured representative of the subdivision 5 of the Verrucomicrobia phylum.</title>
        <authorList>
            <person name="Spring S."/>
            <person name="Bunk B."/>
            <person name="Sproer C."/>
            <person name="Klenk H.-P."/>
        </authorList>
    </citation>
    <scope>NUCLEOTIDE SEQUENCE [LARGE SCALE GENOMIC DNA]</scope>
    <source>
        <strain evidence="4">L21-Fru-AB</strain>
    </source>
</reference>
<dbReference type="EMBL" id="CP010904">
    <property type="protein sequence ID" value="AKJ63584.1"/>
    <property type="molecule type" value="Genomic_DNA"/>
</dbReference>
<evidence type="ECO:0000313" key="3">
    <source>
        <dbReference type="EMBL" id="AKJ63584.1"/>
    </source>
</evidence>
<protein>
    <recommendedName>
        <fullName evidence="2">Uncharacterized protein TP-0789 domain-containing protein</fullName>
    </recommendedName>
</protein>
<dbReference type="Proteomes" id="UP000035268">
    <property type="component" value="Chromosome"/>
</dbReference>
<evidence type="ECO:0000313" key="4">
    <source>
        <dbReference type="Proteomes" id="UP000035268"/>
    </source>
</evidence>
<organism evidence="3 4">
    <name type="scientific">Kiritimatiella glycovorans</name>
    <dbReference type="NCBI Taxonomy" id="1307763"/>
    <lineage>
        <taxon>Bacteria</taxon>
        <taxon>Pseudomonadati</taxon>
        <taxon>Kiritimatiellota</taxon>
        <taxon>Kiritimatiellia</taxon>
        <taxon>Kiritimatiellales</taxon>
        <taxon>Kiritimatiellaceae</taxon>
        <taxon>Kiritimatiella</taxon>
    </lineage>
</organism>
<dbReference type="Gene3D" id="2.50.20.10">
    <property type="entry name" value="Lipoprotein localisation LolA/LolB/LppX"/>
    <property type="match status" value="1"/>
</dbReference>
<dbReference type="AlphaFoldDB" id="A0A0G3EHD6"/>
<sequence precursor="true">MKTNLIMTAAVFCFAAAAAAADLSADEIVERAQRANYYQGDDGRARVSMTIVDKQGRERLRELIILRKDMVPAGEKDADDSFLGDQRYYAYFRRPADVRKTVFMVWKHTALDRDDDRWLYLPDLDLVKRIASSEERTSFVGTHFFYEDVSGRTAAEDTHELVETTENYYVLRHDPKEPKQVEFAYYKTWIHRESFLVVQSKYYDDRDEVYRTYTAESVETIDGHPTVVRARMSDERLGGHTTAEYSGVRYDVGLPDDIFTERYLRKAPIEYLR</sequence>
<feature type="signal peptide" evidence="1">
    <location>
        <begin position="1"/>
        <end position="20"/>
    </location>
</feature>
<reference evidence="3 4" key="2">
    <citation type="journal article" date="2016" name="ISME J.">
        <title>Characterization of the first cultured representative of Verrucomicrobia subdivision 5 indicates the proposal of a novel phylum.</title>
        <authorList>
            <person name="Spring S."/>
            <person name="Bunk B."/>
            <person name="Sproer C."/>
            <person name="Schumann P."/>
            <person name="Rohde M."/>
            <person name="Tindall B.J."/>
            <person name="Klenk H.P."/>
        </authorList>
    </citation>
    <scope>NUCLEOTIDE SEQUENCE [LARGE SCALE GENOMIC DNA]</scope>
    <source>
        <strain evidence="3 4">L21-Fru-AB</strain>
    </source>
</reference>
<accession>A0A0G3EHD6</accession>